<dbReference type="Pfam" id="PF13391">
    <property type="entry name" value="HNH_2"/>
    <property type="match status" value="1"/>
</dbReference>
<evidence type="ECO:0000259" key="1">
    <source>
        <dbReference type="Pfam" id="PF13391"/>
    </source>
</evidence>
<reference evidence="3" key="1">
    <citation type="submission" date="2017-10" db="EMBL/GenBank/DDBJ databases">
        <title>Staphylococcus edaphicus sp. nov., isolated in Antarctica, harbouring mecC gene and genomic islands essential in adaptation to extreme environment.</title>
        <authorList>
            <person name="Pantucek R."/>
            <person name="Sedlacek I."/>
            <person name="Indrakova A."/>
            <person name="Vrbovska V."/>
            <person name="Maslanova I."/>
            <person name="Kovarovic V."/>
            <person name="Svec P."/>
            <person name="Kralova S."/>
            <person name="Kristofova L."/>
            <person name="Keklakova J."/>
            <person name="Petras P."/>
            <person name="Doskar J."/>
        </authorList>
    </citation>
    <scope>NUCLEOTIDE SEQUENCE [LARGE SCALE GENOMIC DNA]</scope>
    <source>
        <strain evidence="3">CCM 5085</strain>
    </source>
</reference>
<evidence type="ECO:0000313" key="3">
    <source>
        <dbReference type="Proteomes" id="UP000223828"/>
    </source>
</evidence>
<organism evidence="2 3">
    <name type="scientific">Staphylococcus edaphicus</name>
    <dbReference type="NCBI Taxonomy" id="1955013"/>
    <lineage>
        <taxon>Bacteria</taxon>
        <taxon>Bacillati</taxon>
        <taxon>Bacillota</taxon>
        <taxon>Bacilli</taxon>
        <taxon>Bacillales</taxon>
        <taxon>Staphylococcaceae</taxon>
        <taxon>Staphylococcus</taxon>
    </lineage>
</organism>
<dbReference type="InterPro" id="IPR003615">
    <property type="entry name" value="HNH_nuc"/>
</dbReference>
<proteinExistence type="predicted"/>
<name>A0A2C6WRL7_9STAP</name>
<feature type="domain" description="HNH nuclease" evidence="1">
    <location>
        <begin position="156"/>
        <end position="207"/>
    </location>
</feature>
<dbReference type="EMBL" id="MRZN01000005">
    <property type="protein sequence ID" value="PHK50107.1"/>
    <property type="molecule type" value="Genomic_DNA"/>
</dbReference>
<dbReference type="AlphaFoldDB" id="A0A2C6WRL7"/>
<sequence length="254" mass="29584">MVWLVNYWGWRIVMTVKKSMVNFVESLDMKIRSEIIYRHVVLGESTRTIEEIVLGKRKNGWESWNVLQVYGYDSSTKGILYGDNSKNIQKEILKEIENIDINDLHEEIRNVDLEDIKIPFSEFTKNDGKNVLKIGKLRIGQAKWRKKLLENYDNKCALCNITDTDLLVASHIKPWSNSNQKEKIDLSNGIILCVLHDKLFDKGKISISDSYNVLFTKVLDFNKNGIDTDLKFSIPSENIPDKKYLKEHRKANKF</sequence>
<evidence type="ECO:0000313" key="2">
    <source>
        <dbReference type="EMBL" id="PHK50107.1"/>
    </source>
</evidence>
<protein>
    <recommendedName>
        <fullName evidence="1">HNH nuclease domain-containing protein</fullName>
    </recommendedName>
</protein>
<dbReference type="Proteomes" id="UP000223828">
    <property type="component" value="Unassembled WGS sequence"/>
</dbReference>
<gene>
    <name evidence="2" type="ORF">BTJ66_04975</name>
</gene>
<comment type="caution">
    <text evidence="2">The sequence shown here is derived from an EMBL/GenBank/DDBJ whole genome shotgun (WGS) entry which is preliminary data.</text>
</comment>
<accession>A0A2C6WRL7</accession>